<dbReference type="RefSeq" id="WP_010040782.1">
    <property type="nucleotide sequence ID" value="NZ_CP025958.1"/>
</dbReference>
<dbReference type="OrthoDB" id="9789502at2"/>
<organism evidence="2 3">
    <name type="scientific">Gemmata obscuriglobus</name>
    <dbReference type="NCBI Taxonomy" id="114"/>
    <lineage>
        <taxon>Bacteria</taxon>
        <taxon>Pseudomonadati</taxon>
        <taxon>Planctomycetota</taxon>
        <taxon>Planctomycetia</taxon>
        <taxon>Gemmatales</taxon>
        <taxon>Gemmataceae</taxon>
        <taxon>Gemmata</taxon>
    </lineage>
</organism>
<reference evidence="2 3" key="1">
    <citation type="submission" date="2018-01" db="EMBL/GenBank/DDBJ databases">
        <title>G. obscuriglobus.</title>
        <authorList>
            <person name="Franke J."/>
            <person name="Blomberg W."/>
            <person name="Selmecki A."/>
        </authorList>
    </citation>
    <scope>NUCLEOTIDE SEQUENCE [LARGE SCALE GENOMIC DNA]</scope>
    <source>
        <strain evidence="2 3">DSM 5831</strain>
    </source>
</reference>
<evidence type="ECO:0000313" key="3">
    <source>
        <dbReference type="Proteomes" id="UP000245802"/>
    </source>
</evidence>
<dbReference type="Gene3D" id="3.90.1570.10">
    <property type="entry name" value="tt1808, chain A"/>
    <property type="match status" value="1"/>
</dbReference>
<dbReference type="Pfam" id="PF05685">
    <property type="entry name" value="Uma2"/>
    <property type="match status" value="1"/>
</dbReference>
<evidence type="ECO:0000313" key="2">
    <source>
        <dbReference type="EMBL" id="AWM41371.1"/>
    </source>
</evidence>
<dbReference type="AlphaFoldDB" id="A0A2Z3H908"/>
<dbReference type="EMBL" id="CP025958">
    <property type="protein sequence ID" value="AWM41371.1"/>
    <property type="molecule type" value="Genomic_DNA"/>
</dbReference>
<proteinExistence type="predicted"/>
<protein>
    <submittedName>
        <fullName evidence="2">Uma2 family endonuclease</fullName>
    </submittedName>
</protein>
<accession>A0A2Z3H908</accession>
<dbReference type="Proteomes" id="UP000245802">
    <property type="component" value="Chromosome"/>
</dbReference>
<dbReference type="InterPro" id="IPR011335">
    <property type="entry name" value="Restrct_endonuc-II-like"/>
</dbReference>
<dbReference type="CDD" id="cd06260">
    <property type="entry name" value="DUF820-like"/>
    <property type="match status" value="1"/>
</dbReference>
<dbReference type="KEGG" id="gog:C1280_33140"/>
<dbReference type="SUPFAM" id="SSF52980">
    <property type="entry name" value="Restriction endonuclease-like"/>
    <property type="match status" value="1"/>
</dbReference>
<keyword evidence="3" id="KW-1185">Reference proteome</keyword>
<name>A0A2Z3H908_9BACT</name>
<dbReference type="PANTHER" id="PTHR35400:SF1">
    <property type="entry name" value="SLR1083 PROTEIN"/>
    <property type="match status" value="1"/>
</dbReference>
<evidence type="ECO:0000259" key="1">
    <source>
        <dbReference type="Pfam" id="PF05685"/>
    </source>
</evidence>
<keyword evidence="2" id="KW-0378">Hydrolase</keyword>
<keyword evidence="2" id="KW-0255">Endonuclease</keyword>
<dbReference type="InterPro" id="IPR012296">
    <property type="entry name" value="Nuclease_put_TT1808"/>
</dbReference>
<dbReference type="PANTHER" id="PTHR35400">
    <property type="entry name" value="SLR1083 PROTEIN"/>
    <property type="match status" value="1"/>
</dbReference>
<keyword evidence="2" id="KW-0540">Nuclease</keyword>
<gene>
    <name evidence="2" type="ORF">C1280_33140</name>
</gene>
<dbReference type="GO" id="GO:0004519">
    <property type="term" value="F:endonuclease activity"/>
    <property type="evidence" value="ECO:0007669"/>
    <property type="project" value="UniProtKB-KW"/>
</dbReference>
<sequence>MSAVLTAAPFTPTFLNEASIAKFSTERYDRMVGAGIFTPDDDVELLENYVVLKMPKNPAHDGTALRIRKRLSRALPTGWDIREQGTLALSDSRPEPDFAVVREDPADYTTRHPTPDDTALVIEVANASLLRDQRDKARIYARANVACYWIINLEERRVEVHTQPSGPGAAPAYASVQNYTPGDAVPLVLDGTTVTSIPVADLLP</sequence>
<feature type="domain" description="Putative restriction endonuclease" evidence="1">
    <location>
        <begin position="26"/>
        <end position="187"/>
    </location>
</feature>
<dbReference type="InterPro" id="IPR008538">
    <property type="entry name" value="Uma2"/>
</dbReference>